<evidence type="ECO:0000313" key="5">
    <source>
        <dbReference type="Proteomes" id="UP000436027"/>
    </source>
</evidence>
<dbReference type="PRINTS" id="PR00080">
    <property type="entry name" value="SDRFAMILY"/>
</dbReference>
<comment type="similarity">
    <text evidence="1">Belongs to the short-chain dehydrogenases/reductases (SDR) family.</text>
</comment>
<dbReference type="Pfam" id="PF13561">
    <property type="entry name" value="adh_short_C2"/>
    <property type="match status" value="1"/>
</dbReference>
<reference evidence="4 5" key="1">
    <citation type="submission" date="2019-09" db="EMBL/GenBank/DDBJ databases">
        <title>Whole genome sequencing of Microbacterium maritypicum.</title>
        <authorList>
            <person name="Lenchi N."/>
        </authorList>
    </citation>
    <scope>NUCLEOTIDE SEQUENCE [LARGE SCALE GENOMIC DNA]</scope>
    <source>
        <strain evidence="4 5">DSM 12512</strain>
    </source>
</reference>
<dbReference type="Gene3D" id="3.40.50.720">
    <property type="entry name" value="NAD(P)-binding Rossmann-like Domain"/>
    <property type="match status" value="1"/>
</dbReference>
<dbReference type="PANTHER" id="PTHR42760:SF123">
    <property type="entry name" value="OXIDOREDUCTASE"/>
    <property type="match status" value="1"/>
</dbReference>
<dbReference type="FunFam" id="3.40.50.720:FF:000084">
    <property type="entry name" value="Short-chain dehydrogenase reductase"/>
    <property type="match status" value="1"/>
</dbReference>
<organism evidence="4 5">
    <name type="scientific">Microbacterium maritypicum</name>
    <name type="common">Microbacterium liquefaciens</name>
    <dbReference type="NCBI Taxonomy" id="33918"/>
    <lineage>
        <taxon>Bacteria</taxon>
        <taxon>Bacillati</taxon>
        <taxon>Actinomycetota</taxon>
        <taxon>Actinomycetes</taxon>
        <taxon>Micrococcales</taxon>
        <taxon>Microbacteriaceae</taxon>
        <taxon>Microbacterium</taxon>
    </lineage>
</organism>
<keyword evidence="2" id="KW-0560">Oxidoreductase</keyword>
<evidence type="ECO:0000256" key="2">
    <source>
        <dbReference type="ARBA" id="ARBA00023002"/>
    </source>
</evidence>
<dbReference type="EMBL" id="WAAQ01000003">
    <property type="protein sequence ID" value="KAB1881368.1"/>
    <property type="molecule type" value="Genomic_DNA"/>
</dbReference>
<dbReference type="GO" id="GO:0030497">
    <property type="term" value="P:fatty acid elongation"/>
    <property type="evidence" value="ECO:0007669"/>
    <property type="project" value="TreeGrafter"/>
</dbReference>
<dbReference type="SUPFAM" id="SSF51735">
    <property type="entry name" value="NAD(P)-binding Rossmann-fold domains"/>
    <property type="match status" value="1"/>
</dbReference>
<evidence type="ECO:0000256" key="3">
    <source>
        <dbReference type="SAM" id="MobiDB-lite"/>
    </source>
</evidence>
<dbReference type="AlphaFoldDB" id="A0AAD3WZK5"/>
<dbReference type="CDD" id="cd05233">
    <property type="entry name" value="SDR_c"/>
    <property type="match status" value="1"/>
</dbReference>
<dbReference type="Proteomes" id="UP000436027">
    <property type="component" value="Unassembled WGS sequence"/>
</dbReference>
<protein>
    <submittedName>
        <fullName evidence="4">SDR family oxidoreductase</fullName>
    </submittedName>
</protein>
<dbReference type="GO" id="GO:0016616">
    <property type="term" value="F:oxidoreductase activity, acting on the CH-OH group of donors, NAD or NADP as acceptor"/>
    <property type="evidence" value="ECO:0007669"/>
    <property type="project" value="TreeGrafter"/>
</dbReference>
<dbReference type="InterPro" id="IPR036291">
    <property type="entry name" value="NAD(P)-bd_dom_sf"/>
</dbReference>
<dbReference type="PANTHER" id="PTHR42760">
    <property type="entry name" value="SHORT-CHAIN DEHYDROGENASES/REDUCTASES FAMILY MEMBER"/>
    <property type="match status" value="1"/>
</dbReference>
<gene>
    <name evidence="4" type="ORF">F6W70_15915</name>
</gene>
<dbReference type="InterPro" id="IPR002347">
    <property type="entry name" value="SDR_fam"/>
</dbReference>
<feature type="region of interest" description="Disordered" evidence="3">
    <location>
        <begin position="1"/>
        <end position="20"/>
    </location>
</feature>
<dbReference type="PRINTS" id="PR00081">
    <property type="entry name" value="GDHRDH"/>
</dbReference>
<name>A0AAD3WZK5_MICMQ</name>
<proteinExistence type="inferred from homology"/>
<evidence type="ECO:0000256" key="1">
    <source>
        <dbReference type="ARBA" id="ARBA00006484"/>
    </source>
</evidence>
<accession>A0AAD3WZK5</accession>
<comment type="caution">
    <text evidence="4">The sequence shown here is derived from an EMBL/GenBank/DDBJ whole genome shotgun (WGS) entry which is preliminary data.</text>
</comment>
<sequence length="278" mass="28995">MPDSPRSSVNRSSVNRSSVNRSVVVTGSGKGIGRAIAERLTADGWIVVGLERSPGSGTLEDGIVAEVVLGDAADRATHERAAAAARVRAPLAGWVNNAGITKRTPLHELDEDTVREVLDINGFGYIWGCSTAVSAFVDQGVPGAIVNIGSIHGRSSFTDHAAYEFTKGGIDALTRSVAVSYGALGIRANTVAPGGVRTPHLEAQIARAADPEAEERALAEGPPMGRIARAEEVAALTAFLLSDEAPYLSGQSIAVDGAWTASFGDIAIDPGLRERFQR</sequence>
<evidence type="ECO:0000313" key="4">
    <source>
        <dbReference type="EMBL" id="KAB1881368.1"/>
    </source>
</evidence>